<dbReference type="Proteomes" id="UP000316770">
    <property type="component" value="Chromosome"/>
</dbReference>
<reference evidence="1 2" key="1">
    <citation type="submission" date="2019-02" db="EMBL/GenBank/DDBJ databases">
        <title>Deep-cultivation of Planctomycetes and their phenomic and genomic characterization uncovers novel biology.</title>
        <authorList>
            <person name="Wiegand S."/>
            <person name="Jogler M."/>
            <person name="Boedeker C."/>
            <person name="Pinto D."/>
            <person name="Vollmers J."/>
            <person name="Rivas-Marin E."/>
            <person name="Kohn T."/>
            <person name="Peeters S.H."/>
            <person name="Heuer A."/>
            <person name="Rast P."/>
            <person name="Oberbeckmann S."/>
            <person name="Bunk B."/>
            <person name="Jeske O."/>
            <person name="Meyerdierks A."/>
            <person name="Storesund J.E."/>
            <person name="Kallscheuer N."/>
            <person name="Luecker S."/>
            <person name="Lage O.M."/>
            <person name="Pohl T."/>
            <person name="Merkel B.J."/>
            <person name="Hornburger P."/>
            <person name="Mueller R.-W."/>
            <person name="Bruemmer F."/>
            <person name="Labrenz M."/>
            <person name="Spormann A.M."/>
            <person name="Op den Camp H."/>
            <person name="Overmann J."/>
            <person name="Amann R."/>
            <person name="Jetten M.S.M."/>
            <person name="Mascher T."/>
            <person name="Medema M.H."/>
            <person name="Devos D.P."/>
            <person name="Kaster A.-K."/>
            <person name="Ovreas L."/>
            <person name="Rohde M."/>
            <person name="Galperin M.Y."/>
            <person name="Jogler C."/>
        </authorList>
    </citation>
    <scope>NUCLEOTIDE SEQUENCE [LARGE SCALE GENOMIC DNA]</scope>
    <source>
        <strain evidence="1 2">Mal33</strain>
    </source>
</reference>
<name>A0A518IQV7_9BACT</name>
<protein>
    <submittedName>
        <fullName evidence="1">Uncharacterized protein</fullName>
    </submittedName>
</protein>
<organism evidence="1 2">
    <name type="scientific">Rosistilla oblonga</name>
    <dbReference type="NCBI Taxonomy" id="2527990"/>
    <lineage>
        <taxon>Bacteria</taxon>
        <taxon>Pseudomonadati</taxon>
        <taxon>Planctomycetota</taxon>
        <taxon>Planctomycetia</taxon>
        <taxon>Pirellulales</taxon>
        <taxon>Pirellulaceae</taxon>
        <taxon>Rosistilla</taxon>
    </lineage>
</organism>
<dbReference type="AlphaFoldDB" id="A0A518IQV7"/>
<keyword evidence="2" id="KW-1185">Reference proteome</keyword>
<proteinExistence type="predicted"/>
<gene>
    <name evidence="1" type="ORF">Mal33_14530</name>
</gene>
<dbReference type="EMBL" id="CP036318">
    <property type="protein sequence ID" value="QDV55478.1"/>
    <property type="molecule type" value="Genomic_DNA"/>
</dbReference>
<sequence length="101" mass="10985">MSYDDGYNDEPQFDFENLSWVEGLESLSGCVQEGFSAFTDHAEEFERCDDPRAKRVAVLLRELADAAGVIARNGKAVAAMVQAAGDEWHAENGEGSPGDDE</sequence>
<evidence type="ECO:0000313" key="2">
    <source>
        <dbReference type="Proteomes" id="UP000316770"/>
    </source>
</evidence>
<evidence type="ECO:0000313" key="1">
    <source>
        <dbReference type="EMBL" id="QDV55478.1"/>
    </source>
</evidence>
<accession>A0A518IQV7</accession>
<dbReference type="RefSeq" id="WP_145283310.1">
    <property type="nucleotide sequence ID" value="NZ_CP036318.1"/>
</dbReference>